<dbReference type="GO" id="GO:0005762">
    <property type="term" value="C:mitochondrial large ribosomal subunit"/>
    <property type="evidence" value="ECO:0007669"/>
    <property type="project" value="TreeGrafter"/>
</dbReference>
<dbReference type="HAMAP" id="MF_01367">
    <property type="entry name" value="Ribosomal_uL14"/>
    <property type="match status" value="1"/>
</dbReference>
<dbReference type="CDD" id="cd00337">
    <property type="entry name" value="Ribosomal_uL14"/>
    <property type="match status" value="1"/>
</dbReference>
<evidence type="ECO:0000256" key="1">
    <source>
        <dbReference type="ARBA" id="ARBA00010745"/>
    </source>
</evidence>
<dbReference type="PANTHER" id="PTHR11761:SF3">
    <property type="entry name" value="LARGE RIBOSOMAL SUBUNIT PROTEIN UL14M"/>
    <property type="match status" value="1"/>
</dbReference>
<keyword evidence="3 5" id="KW-0689">Ribosomal protein</keyword>
<comment type="caution">
    <text evidence="6">The sequence shown here is derived from an EMBL/GenBank/DDBJ whole genome shotgun (WGS) entry which is preliminary data.</text>
</comment>
<evidence type="ECO:0000313" key="6">
    <source>
        <dbReference type="EMBL" id="OAE32548.1"/>
    </source>
</evidence>
<gene>
    <name evidence="6" type="ORF">AXG93_2153s1020</name>
</gene>
<keyword evidence="4 5" id="KW-0687">Ribonucleoprotein</keyword>
<dbReference type="SMART" id="SM01374">
    <property type="entry name" value="Ribosomal_L14"/>
    <property type="match status" value="1"/>
</dbReference>
<evidence type="ECO:0000256" key="5">
    <source>
        <dbReference type="RuleBase" id="RU003949"/>
    </source>
</evidence>
<organism evidence="6 7">
    <name type="scientific">Marchantia polymorpha subsp. ruderalis</name>
    <dbReference type="NCBI Taxonomy" id="1480154"/>
    <lineage>
        <taxon>Eukaryota</taxon>
        <taxon>Viridiplantae</taxon>
        <taxon>Streptophyta</taxon>
        <taxon>Embryophyta</taxon>
        <taxon>Marchantiophyta</taxon>
        <taxon>Marchantiopsida</taxon>
        <taxon>Marchantiidae</taxon>
        <taxon>Marchantiales</taxon>
        <taxon>Marchantiaceae</taxon>
        <taxon>Marchantia</taxon>
    </lineage>
</organism>
<protein>
    <recommendedName>
        <fullName evidence="8">Ribosomal protein L14</fullName>
    </recommendedName>
</protein>
<evidence type="ECO:0000313" key="7">
    <source>
        <dbReference type="Proteomes" id="UP000077202"/>
    </source>
</evidence>
<comment type="similarity">
    <text evidence="1 5">Belongs to the universal ribosomal protein uL14 family.</text>
</comment>
<dbReference type="GO" id="GO:0070180">
    <property type="term" value="F:large ribosomal subunit rRNA binding"/>
    <property type="evidence" value="ECO:0007669"/>
    <property type="project" value="TreeGrafter"/>
</dbReference>
<accession>A0A176WH23</accession>
<evidence type="ECO:0008006" key="8">
    <source>
        <dbReference type="Google" id="ProtNLM"/>
    </source>
</evidence>
<dbReference type="InterPro" id="IPR005745">
    <property type="entry name" value="Ribosomal_uL14_bac-type"/>
</dbReference>
<keyword evidence="7" id="KW-1185">Reference proteome</keyword>
<reference evidence="6" key="1">
    <citation type="submission" date="2016-03" db="EMBL/GenBank/DDBJ databases">
        <title>Mechanisms controlling the formation of the plant cell surface in tip-growing cells are functionally conserved among land plants.</title>
        <authorList>
            <person name="Honkanen S."/>
            <person name="Jones V.A."/>
            <person name="Morieri G."/>
            <person name="Champion C."/>
            <person name="Hetherington A.J."/>
            <person name="Kelly S."/>
            <person name="Saint-Marcoux D."/>
            <person name="Proust H."/>
            <person name="Prescott H."/>
            <person name="Dolan L."/>
        </authorList>
    </citation>
    <scope>NUCLEOTIDE SEQUENCE [LARGE SCALE GENOMIC DNA]</scope>
    <source>
        <tissue evidence="6">Whole gametophyte</tissue>
    </source>
</reference>
<dbReference type="GO" id="GO:0006412">
    <property type="term" value="P:translation"/>
    <property type="evidence" value="ECO:0007669"/>
    <property type="project" value="InterPro"/>
</dbReference>
<proteinExistence type="inferred from homology"/>
<dbReference type="Proteomes" id="UP000077202">
    <property type="component" value="Unassembled WGS sequence"/>
</dbReference>
<sequence length="296" mass="31968">MSGQCGVLCKRYERDLLKFGLRSAGRKRKSHQIVAWTFMTPEIGASGRVDENRSIIESEGDPCAVTDGASSFQHVGENRRLGAFLASFHAADRVAVLLTSGDCSRTPPSTSANGVVREGADRSSESGVLGFGQRFLGQFSSRSSNAQQSPVEGCKISGVPSSWSHSGPMRLNQVRGFIQLKTNLEVADNSGAKRVQCIKVMKGSNAAKIGDIIMASVKDAQPRGKVKKGEVVTCVVVRAATQKLRRDGSEIKFDKNAVVLVNKQGEPIGTRIFGPVPHELRRRKLVKILTLAEYVA</sequence>
<dbReference type="PANTHER" id="PTHR11761">
    <property type="entry name" value="50S/60S RIBOSOMAL PROTEIN L14/L23"/>
    <property type="match status" value="1"/>
</dbReference>
<dbReference type="Pfam" id="PF00238">
    <property type="entry name" value="Ribosomal_L14"/>
    <property type="match status" value="1"/>
</dbReference>
<evidence type="ECO:0000256" key="4">
    <source>
        <dbReference type="ARBA" id="ARBA00023274"/>
    </source>
</evidence>
<dbReference type="InterPro" id="IPR036853">
    <property type="entry name" value="Ribosomal_uL14_sf"/>
</dbReference>
<dbReference type="InterPro" id="IPR000218">
    <property type="entry name" value="Ribosomal_uL14"/>
</dbReference>
<name>A0A176WH23_MARPO</name>
<dbReference type="NCBIfam" id="TIGR01067">
    <property type="entry name" value="rplN_bact"/>
    <property type="match status" value="1"/>
</dbReference>
<dbReference type="EMBL" id="LVLJ01000798">
    <property type="protein sequence ID" value="OAE32548.1"/>
    <property type="molecule type" value="Genomic_DNA"/>
</dbReference>
<dbReference type="Gene3D" id="2.40.150.20">
    <property type="entry name" value="Ribosomal protein L14"/>
    <property type="match status" value="1"/>
</dbReference>
<keyword evidence="2" id="KW-0694">RNA-binding</keyword>
<dbReference type="AlphaFoldDB" id="A0A176WH23"/>
<evidence type="ECO:0000256" key="2">
    <source>
        <dbReference type="ARBA" id="ARBA00022884"/>
    </source>
</evidence>
<evidence type="ECO:0000256" key="3">
    <source>
        <dbReference type="ARBA" id="ARBA00022980"/>
    </source>
</evidence>
<dbReference type="GO" id="GO:0003735">
    <property type="term" value="F:structural constituent of ribosome"/>
    <property type="evidence" value="ECO:0007669"/>
    <property type="project" value="InterPro"/>
</dbReference>
<dbReference type="SUPFAM" id="SSF50193">
    <property type="entry name" value="Ribosomal protein L14"/>
    <property type="match status" value="1"/>
</dbReference>